<accession>A0A917NW45</accession>
<evidence type="ECO:0008006" key="3">
    <source>
        <dbReference type="Google" id="ProtNLM"/>
    </source>
</evidence>
<organism evidence="1 2">
    <name type="scientific">Streptomyces lacrimifluminis</name>
    <dbReference type="NCBI Taxonomy" id="1500077"/>
    <lineage>
        <taxon>Bacteria</taxon>
        <taxon>Bacillati</taxon>
        <taxon>Actinomycetota</taxon>
        <taxon>Actinomycetes</taxon>
        <taxon>Kitasatosporales</taxon>
        <taxon>Streptomycetaceae</taxon>
        <taxon>Streptomyces</taxon>
    </lineage>
</organism>
<proteinExistence type="predicted"/>
<reference evidence="1" key="2">
    <citation type="submission" date="2020-09" db="EMBL/GenBank/DDBJ databases">
        <authorList>
            <person name="Sun Q."/>
            <person name="Zhou Y."/>
        </authorList>
    </citation>
    <scope>NUCLEOTIDE SEQUENCE</scope>
    <source>
        <strain evidence="1">CGMCC 4.7272</strain>
    </source>
</reference>
<name>A0A917NW45_9ACTN</name>
<evidence type="ECO:0000313" key="2">
    <source>
        <dbReference type="Proteomes" id="UP000625682"/>
    </source>
</evidence>
<protein>
    <recommendedName>
        <fullName evidence="3">Resolvase/invertase-type recombinase catalytic domain-containing protein</fullName>
    </recommendedName>
</protein>
<dbReference type="AlphaFoldDB" id="A0A917NW45"/>
<gene>
    <name evidence="1" type="ORF">GCM10012282_33670</name>
</gene>
<reference evidence="1" key="1">
    <citation type="journal article" date="2014" name="Int. J. Syst. Evol. Microbiol.">
        <title>Complete genome sequence of Corynebacterium casei LMG S-19264T (=DSM 44701T), isolated from a smear-ripened cheese.</title>
        <authorList>
            <consortium name="US DOE Joint Genome Institute (JGI-PGF)"/>
            <person name="Walter F."/>
            <person name="Albersmeier A."/>
            <person name="Kalinowski J."/>
            <person name="Ruckert C."/>
        </authorList>
    </citation>
    <scope>NUCLEOTIDE SEQUENCE</scope>
    <source>
        <strain evidence="1">CGMCC 4.7272</strain>
    </source>
</reference>
<keyword evidence="2" id="KW-1185">Reference proteome</keyword>
<dbReference type="Proteomes" id="UP000625682">
    <property type="component" value="Unassembled WGS sequence"/>
</dbReference>
<comment type="caution">
    <text evidence="1">The sequence shown here is derived from an EMBL/GenBank/DDBJ whole genome shotgun (WGS) entry which is preliminary data.</text>
</comment>
<evidence type="ECO:0000313" key="1">
    <source>
        <dbReference type="EMBL" id="GGJ34207.1"/>
    </source>
</evidence>
<dbReference type="EMBL" id="BMMU01000009">
    <property type="protein sequence ID" value="GGJ34207.1"/>
    <property type="molecule type" value="Genomic_DNA"/>
</dbReference>
<sequence>MTTPAPLCVGYLRLRMSDDDQPEQQHIANMAAFAEREGFALSMVFVEKRWQRTLALNALMAYCQGHDIRHVIVPTSEHLNQFPMLSEISKEVLEQDIGGQVWIVAPTEERSSYPPTLAENGGDQ</sequence>
<dbReference type="RefSeq" id="WP_189148145.1">
    <property type="nucleotide sequence ID" value="NZ_BAABER010000020.1"/>
</dbReference>